<organism evidence="1 2">
    <name type="scientific">Stygiolobus caldivivus</name>
    <dbReference type="NCBI Taxonomy" id="2824673"/>
    <lineage>
        <taxon>Archaea</taxon>
        <taxon>Thermoproteota</taxon>
        <taxon>Thermoprotei</taxon>
        <taxon>Sulfolobales</taxon>
        <taxon>Sulfolobaceae</taxon>
        <taxon>Stygiolobus</taxon>
    </lineage>
</organism>
<gene>
    <name evidence="1" type="ORF">KN1_10840</name>
</gene>
<proteinExistence type="predicted"/>
<keyword evidence="2" id="KW-1185">Reference proteome</keyword>
<evidence type="ECO:0000313" key="2">
    <source>
        <dbReference type="Proteomes" id="UP000825123"/>
    </source>
</evidence>
<dbReference type="GeneID" id="66162826"/>
<reference evidence="1 2" key="1">
    <citation type="submission" date="2021-04" db="EMBL/GenBank/DDBJ databases">
        <title>Complete genome sequence of Stygiolobus sp. KN-1.</title>
        <authorList>
            <person name="Nakamura K."/>
            <person name="Sakai H."/>
            <person name="Kurosawa N."/>
        </authorList>
    </citation>
    <scope>NUCLEOTIDE SEQUENCE [LARGE SCALE GENOMIC DNA]</scope>
    <source>
        <strain evidence="1 2">KN-1</strain>
    </source>
</reference>
<dbReference type="AlphaFoldDB" id="A0A8D5U6A9"/>
<dbReference type="KEGG" id="csty:KN1_10840"/>
<name>A0A8D5U6A9_9CREN</name>
<sequence length="60" mass="6970">MLEEAKRYGVDVSEVLRNALEEEVKREEEEEARGAAIRIANELKVSREEVARLIGEDRER</sequence>
<protein>
    <recommendedName>
        <fullName evidence="3">VapB-type antitoxin</fullName>
    </recommendedName>
</protein>
<dbReference type="EMBL" id="AP024597">
    <property type="protein sequence ID" value="BCU69787.1"/>
    <property type="molecule type" value="Genomic_DNA"/>
</dbReference>
<accession>A0A8D5U6A9</accession>
<evidence type="ECO:0000313" key="1">
    <source>
        <dbReference type="EMBL" id="BCU69787.1"/>
    </source>
</evidence>
<dbReference type="Proteomes" id="UP000825123">
    <property type="component" value="Chromosome"/>
</dbReference>
<dbReference type="RefSeq" id="WP_225905791.1">
    <property type="nucleotide sequence ID" value="NZ_AP024597.1"/>
</dbReference>
<evidence type="ECO:0008006" key="3">
    <source>
        <dbReference type="Google" id="ProtNLM"/>
    </source>
</evidence>